<keyword evidence="3" id="KW-0378">Hydrolase</keyword>
<dbReference type="InterPro" id="IPR029058">
    <property type="entry name" value="AB_hydrolase_fold"/>
</dbReference>
<comment type="caution">
    <text evidence="10">The sequence shown here is derived from an EMBL/GenBank/DDBJ whole genome shotgun (WGS) entry which is preliminary data.</text>
</comment>
<dbReference type="EMBL" id="CAKXAJ010020085">
    <property type="protein sequence ID" value="CAH2220349.1"/>
    <property type="molecule type" value="Genomic_DNA"/>
</dbReference>
<evidence type="ECO:0000256" key="5">
    <source>
        <dbReference type="ARBA" id="ARBA00023098"/>
    </source>
</evidence>
<dbReference type="FunFam" id="3.40.50.1820:FF:000057">
    <property type="entry name" value="Lipase"/>
    <property type="match status" value="1"/>
</dbReference>
<evidence type="ECO:0000256" key="6">
    <source>
        <dbReference type="ARBA" id="ARBA00023180"/>
    </source>
</evidence>
<keyword evidence="5" id="KW-0443">Lipid metabolism</keyword>
<evidence type="ECO:0000256" key="1">
    <source>
        <dbReference type="ARBA" id="ARBA00010701"/>
    </source>
</evidence>
<sequence length="471" mass="53177">MKLFLPLILVLLYPNREASCFGLYDYVSDKVNEFKNSIIGVFTSISDKFDLFMSTLVEDKGPALGLIGFNSKCVKSFSEFVVEEAAKSEVEFPEYYSLRSEPTALMSTPQLATLHGKRVESHIVVTDDGYLLTIHRIRIPKLVKRKNKSNKSSFTILMHHGLLGSSADWILLGPKKSLPYILSNAGYDVWLTNARGNYYSRGHTSLKVDSLEYWNFSWEQMGSDDLPAVVNYIKKIKNSTERLTFIGHSMGATAFLAMLSADPRYNDYFKMGILLAPLVYMTNIMGPIRTLAAVAKSPPLELVNILGRGEFLPSRVVPLWIANKYCKGPDIYCINPLIFLSGSIPKENSWSKNFTARVLYHVPAGGSTNTILHYAAMVKAGTFQDYNNEEFPLHRISVPIAIFSSDSDWLATKTDVRLLYLKIPKPINHYVIQEANFSHTDFVWHPEGDHLVFSKVVECVENDLNSFEHKN</sequence>
<evidence type="ECO:0000313" key="11">
    <source>
        <dbReference type="Proteomes" id="UP000838756"/>
    </source>
</evidence>
<evidence type="ECO:0000259" key="8">
    <source>
        <dbReference type="Pfam" id="PF04083"/>
    </source>
</evidence>
<comment type="similarity">
    <text evidence="1">Belongs to the AB hydrolase superfamily. Lipase family.</text>
</comment>
<feature type="domain" description="Partial AB-hydrolase lipase" evidence="8">
    <location>
        <begin position="109"/>
        <end position="171"/>
    </location>
</feature>
<dbReference type="AlphaFoldDB" id="A0A8S4QVR6"/>
<dbReference type="InterPro" id="IPR022742">
    <property type="entry name" value="Hydrolase_4"/>
</dbReference>
<keyword evidence="11" id="KW-1185">Reference proteome</keyword>
<dbReference type="InterPro" id="IPR006693">
    <property type="entry name" value="AB_hydrolase_lipase"/>
</dbReference>
<evidence type="ECO:0000256" key="3">
    <source>
        <dbReference type="ARBA" id="ARBA00022801"/>
    </source>
</evidence>
<dbReference type="Pfam" id="PF04083">
    <property type="entry name" value="Abhydro_lipase"/>
    <property type="match status" value="1"/>
</dbReference>
<name>A0A8S4QVR6_9NEOP</name>
<dbReference type="PANTHER" id="PTHR11005">
    <property type="entry name" value="LYSOSOMAL ACID LIPASE-RELATED"/>
    <property type="match status" value="1"/>
</dbReference>
<evidence type="ECO:0000256" key="2">
    <source>
        <dbReference type="ARBA" id="ARBA00022729"/>
    </source>
</evidence>
<dbReference type="Pfam" id="PF12146">
    <property type="entry name" value="Hydrolase_4"/>
    <property type="match status" value="1"/>
</dbReference>
<dbReference type="GO" id="GO:0016787">
    <property type="term" value="F:hydrolase activity"/>
    <property type="evidence" value="ECO:0007669"/>
    <property type="project" value="UniProtKB-KW"/>
</dbReference>
<dbReference type="Proteomes" id="UP000838756">
    <property type="component" value="Unassembled WGS sequence"/>
</dbReference>
<keyword evidence="4" id="KW-0442">Lipid degradation</keyword>
<reference evidence="10" key="1">
    <citation type="submission" date="2022-03" db="EMBL/GenBank/DDBJ databases">
        <authorList>
            <person name="Lindestad O."/>
        </authorList>
    </citation>
    <scope>NUCLEOTIDE SEQUENCE</scope>
</reference>
<dbReference type="SUPFAM" id="SSF53474">
    <property type="entry name" value="alpha/beta-Hydrolases"/>
    <property type="match status" value="1"/>
</dbReference>
<dbReference type="Gene3D" id="3.40.50.1820">
    <property type="entry name" value="alpha/beta hydrolase"/>
    <property type="match status" value="1"/>
</dbReference>
<feature type="signal peptide" evidence="7">
    <location>
        <begin position="1"/>
        <end position="20"/>
    </location>
</feature>
<protein>
    <submittedName>
        <fullName evidence="10">Jg13066 protein</fullName>
    </submittedName>
</protein>
<keyword evidence="6" id="KW-0325">Glycoprotein</keyword>
<proteinExistence type="inferred from homology"/>
<gene>
    <name evidence="10" type="primary">jg13066</name>
    <name evidence="10" type="ORF">PAEG_LOCUS6580</name>
</gene>
<evidence type="ECO:0000256" key="7">
    <source>
        <dbReference type="SAM" id="SignalP"/>
    </source>
</evidence>
<accession>A0A8S4QVR6</accession>
<evidence type="ECO:0000256" key="4">
    <source>
        <dbReference type="ARBA" id="ARBA00022963"/>
    </source>
</evidence>
<evidence type="ECO:0000259" key="9">
    <source>
        <dbReference type="Pfam" id="PF12146"/>
    </source>
</evidence>
<evidence type="ECO:0000313" key="10">
    <source>
        <dbReference type="EMBL" id="CAH2220349.1"/>
    </source>
</evidence>
<keyword evidence="2 7" id="KW-0732">Signal</keyword>
<dbReference type="OrthoDB" id="9974421at2759"/>
<feature type="chain" id="PRO_5035792140" evidence="7">
    <location>
        <begin position="21"/>
        <end position="471"/>
    </location>
</feature>
<organism evidence="10 11">
    <name type="scientific">Pararge aegeria aegeria</name>
    <dbReference type="NCBI Taxonomy" id="348720"/>
    <lineage>
        <taxon>Eukaryota</taxon>
        <taxon>Metazoa</taxon>
        <taxon>Ecdysozoa</taxon>
        <taxon>Arthropoda</taxon>
        <taxon>Hexapoda</taxon>
        <taxon>Insecta</taxon>
        <taxon>Pterygota</taxon>
        <taxon>Neoptera</taxon>
        <taxon>Endopterygota</taxon>
        <taxon>Lepidoptera</taxon>
        <taxon>Glossata</taxon>
        <taxon>Ditrysia</taxon>
        <taxon>Papilionoidea</taxon>
        <taxon>Nymphalidae</taxon>
        <taxon>Satyrinae</taxon>
        <taxon>Satyrini</taxon>
        <taxon>Parargina</taxon>
        <taxon>Pararge</taxon>
    </lineage>
</organism>
<feature type="domain" description="Serine aminopeptidase S33" evidence="9">
    <location>
        <begin position="181"/>
        <end position="291"/>
    </location>
</feature>
<dbReference type="GO" id="GO:0016042">
    <property type="term" value="P:lipid catabolic process"/>
    <property type="evidence" value="ECO:0007669"/>
    <property type="project" value="UniProtKB-KW"/>
</dbReference>